<dbReference type="SUPFAM" id="SSF52317">
    <property type="entry name" value="Class I glutamine amidotransferase-like"/>
    <property type="match status" value="1"/>
</dbReference>
<dbReference type="GO" id="GO:0003700">
    <property type="term" value="F:DNA-binding transcription factor activity"/>
    <property type="evidence" value="ECO:0007669"/>
    <property type="project" value="InterPro"/>
</dbReference>
<dbReference type="Gene3D" id="3.40.50.880">
    <property type="match status" value="1"/>
</dbReference>
<dbReference type="Gene3D" id="1.10.10.60">
    <property type="entry name" value="Homeodomain-like"/>
    <property type="match status" value="2"/>
</dbReference>
<dbReference type="InterPro" id="IPR020449">
    <property type="entry name" value="Tscrpt_reg_AraC-type_HTH"/>
</dbReference>
<dbReference type="InterPro" id="IPR018060">
    <property type="entry name" value="HTH_AraC"/>
</dbReference>
<name>A0A6L8KD09_9BURK</name>
<dbReference type="PRINTS" id="PR00032">
    <property type="entry name" value="HTHARAC"/>
</dbReference>
<evidence type="ECO:0000259" key="4">
    <source>
        <dbReference type="PROSITE" id="PS01124"/>
    </source>
</evidence>
<dbReference type="PANTHER" id="PTHR46796:SF13">
    <property type="entry name" value="HTH-TYPE TRANSCRIPTIONAL ACTIVATOR RHAS"/>
    <property type="match status" value="1"/>
</dbReference>
<dbReference type="SUPFAM" id="SSF46689">
    <property type="entry name" value="Homeodomain-like"/>
    <property type="match status" value="2"/>
</dbReference>
<dbReference type="InterPro" id="IPR009057">
    <property type="entry name" value="Homeodomain-like_sf"/>
</dbReference>
<comment type="caution">
    <text evidence="5">The sequence shown here is derived from an EMBL/GenBank/DDBJ whole genome shotgun (WGS) entry which is preliminary data.</text>
</comment>
<dbReference type="PANTHER" id="PTHR46796">
    <property type="entry name" value="HTH-TYPE TRANSCRIPTIONAL ACTIVATOR RHAS-RELATED"/>
    <property type="match status" value="1"/>
</dbReference>
<dbReference type="RefSeq" id="WP_161007208.1">
    <property type="nucleotide sequence ID" value="NZ_WWCN01000008.1"/>
</dbReference>
<evidence type="ECO:0000313" key="5">
    <source>
        <dbReference type="EMBL" id="MYM23712.1"/>
    </source>
</evidence>
<dbReference type="EMBL" id="WWCN01000008">
    <property type="protein sequence ID" value="MYM23712.1"/>
    <property type="molecule type" value="Genomic_DNA"/>
</dbReference>
<protein>
    <submittedName>
        <fullName evidence="5">Helix-turn-helix domain-containing protein</fullName>
    </submittedName>
</protein>
<evidence type="ECO:0000256" key="3">
    <source>
        <dbReference type="ARBA" id="ARBA00023163"/>
    </source>
</evidence>
<dbReference type="GO" id="GO:0043565">
    <property type="term" value="F:sequence-specific DNA binding"/>
    <property type="evidence" value="ECO:0007669"/>
    <property type="project" value="InterPro"/>
</dbReference>
<dbReference type="InterPro" id="IPR050204">
    <property type="entry name" value="AraC_XylS_family_regulators"/>
</dbReference>
<dbReference type="Proteomes" id="UP000479335">
    <property type="component" value="Unassembled WGS sequence"/>
</dbReference>
<reference evidence="5 6" key="1">
    <citation type="submission" date="2019-12" db="EMBL/GenBank/DDBJ databases">
        <title>Novel species isolated from a subtropical stream in China.</title>
        <authorList>
            <person name="Lu H."/>
        </authorList>
    </citation>
    <scope>NUCLEOTIDE SEQUENCE [LARGE SCALE GENOMIC DNA]</scope>
    <source>
        <strain evidence="5 6">FT135W</strain>
    </source>
</reference>
<dbReference type="PROSITE" id="PS00041">
    <property type="entry name" value="HTH_ARAC_FAMILY_1"/>
    <property type="match status" value="1"/>
</dbReference>
<organism evidence="5 6">
    <name type="scientific">Duganella flavida</name>
    <dbReference type="NCBI Taxonomy" id="2692175"/>
    <lineage>
        <taxon>Bacteria</taxon>
        <taxon>Pseudomonadati</taxon>
        <taxon>Pseudomonadota</taxon>
        <taxon>Betaproteobacteria</taxon>
        <taxon>Burkholderiales</taxon>
        <taxon>Oxalobacteraceae</taxon>
        <taxon>Telluria group</taxon>
        <taxon>Duganella</taxon>
    </lineage>
</organism>
<keyword evidence="2" id="KW-0238">DNA-binding</keyword>
<accession>A0A6L8KD09</accession>
<evidence type="ECO:0000313" key="6">
    <source>
        <dbReference type="Proteomes" id="UP000479335"/>
    </source>
</evidence>
<dbReference type="InterPro" id="IPR018062">
    <property type="entry name" value="HTH_AraC-typ_CS"/>
</dbReference>
<dbReference type="AlphaFoldDB" id="A0A6L8KD09"/>
<dbReference type="Pfam" id="PF12833">
    <property type="entry name" value="HTH_18"/>
    <property type="match status" value="1"/>
</dbReference>
<dbReference type="InterPro" id="IPR029062">
    <property type="entry name" value="Class_I_gatase-like"/>
</dbReference>
<dbReference type="SMART" id="SM00342">
    <property type="entry name" value="HTH_ARAC"/>
    <property type="match status" value="1"/>
</dbReference>
<feature type="domain" description="HTH araC/xylS-type" evidence="4">
    <location>
        <begin position="239"/>
        <end position="337"/>
    </location>
</feature>
<sequence>MTNTATTDTHFEVQVLCFPEAIMGTVFSAVDVLRLAETVLKLRNPHAPCSLSWKLVTPEGSPALFDASLPGAFASTPERPSPPAKNTLIMLPALYASNAPELAIIAERYPALLAQLAAHTERGGIIAACSTGLVFPGLLGQLAGLTLDTHWAFKAYFRRRFPDCDFSGPESMSFYPQLYSCVAPSQQTEFMIAILARMLDEQLAQGCARLLLVQAERQQLGNQLMEQDWLSMTSDSPVYRAKQWLENHIEEPYDLAALAAVASSSERTLLRHFQTVLGMTPLDYLQDLRVQRAKMMLEISLNSLQTIANACGYTNASTFSKLFRRAMGMSPGEYRRHHTFRTKRSHWRVTPH</sequence>
<gene>
    <name evidence="5" type="ORF">GTP46_13745</name>
</gene>
<keyword evidence="1" id="KW-0805">Transcription regulation</keyword>
<evidence type="ECO:0000256" key="1">
    <source>
        <dbReference type="ARBA" id="ARBA00023015"/>
    </source>
</evidence>
<proteinExistence type="predicted"/>
<dbReference type="PROSITE" id="PS01124">
    <property type="entry name" value="HTH_ARAC_FAMILY_2"/>
    <property type="match status" value="1"/>
</dbReference>
<keyword evidence="3" id="KW-0804">Transcription</keyword>
<keyword evidence="6" id="KW-1185">Reference proteome</keyword>
<evidence type="ECO:0000256" key="2">
    <source>
        <dbReference type="ARBA" id="ARBA00023125"/>
    </source>
</evidence>